<dbReference type="AlphaFoldDB" id="A0A502FWV9"/>
<evidence type="ECO:0000313" key="6">
    <source>
        <dbReference type="EMBL" id="TPG54117.1"/>
    </source>
</evidence>
<dbReference type="EMBL" id="RCZC01000002">
    <property type="protein sequence ID" value="TPG54117.1"/>
    <property type="molecule type" value="Genomic_DNA"/>
</dbReference>
<dbReference type="Pfam" id="PF07869">
    <property type="entry name" value="DUF1656"/>
    <property type="match status" value="1"/>
</dbReference>
<keyword evidence="4 5" id="KW-0472">Membrane</keyword>
<name>A0A502FWV9_9SPHN</name>
<organism evidence="6 7">
    <name type="scientific">Sphingomonas glacialis</name>
    <dbReference type="NCBI Taxonomy" id="658225"/>
    <lineage>
        <taxon>Bacteria</taxon>
        <taxon>Pseudomonadati</taxon>
        <taxon>Pseudomonadota</taxon>
        <taxon>Alphaproteobacteria</taxon>
        <taxon>Sphingomonadales</taxon>
        <taxon>Sphingomonadaceae</taxon>
        <taxon>Sphingomonas</taxon>
    </lineage>
</organism>
<protein>
    <submittedName>
        <fullName evidence="6">DUF1656 domain-containing protein</fullName>
    </submittedName>
</protein>
<gene>
    <name evidence="6" type="ORF">EAH76_05305</name>
</gene>
<keyword evidence="2 5" id="KW-0812">Transmembrane</keyword>
<feature type="transmembrane region" description="Helical" evidence="5">
    <location>
        <begin position="46"/>
        <end position="65"/>
    </location>
</feature>
<dbReference type="Proteomes" id="UP000319931">
    <property type="component" value="Unassembled WGS sequence"/>
</dbReference>
<evidence type="ECO:0000256" key="4">
    <source>
        <dbReference type="ARBA" id="ARBA00023136"/>
    </source>
</evidence>
<keyword evidence="1" id="KW-1003">Cell membrane</keyword>
<proteinExistence type="predicted"/>
<feature type="transmembrane region" description="Helical" evidence="5">
    <location>
        <begin position="12"/>
        <end position="34"/>
    </location>
</feature>
<dbReference type="InterPro" id="IPR012451">
    <property type="entry name" value="DUF1656"/>
</dbReference>
<dbReference type="RefSeq" id="WP_140848928.1">
    <property type="nucleotide sequence ID" value="NZ_RCZC01000002.1"/>
</dbReference>
<accession>A0A502FWV9</accession>
<sequence>MIGEVSLGGVYVPTILLLAIAALVLTGVVTRLLSAFGAYRFVAYRPLVDLALFFLLLGLLSLLTGPSL</sequence>
<comment type="caution">
    <text evidence="6">The sequence shown here is derived from an EMBL/GenBank/DDBJ whole genome shotgun (WGS) entry which is preliminary data.</text>
</comment>
<evidence type="ECO:0000256" key="3">
    <source>
        <dbReference type="ARBA" id="ARBA00022989"/>
    </source>
</evidence>
<evidence type="ECO:0000256" key="5">
    <source>
        <dbReference type="SAM" id="Phobius"/>
    </source>
</evidence>
<keyword evidence="3 5" id="KW-1133">Transmembrane helix</keyword>
<keyword evidence="7" id="KW-1185">Reference proteome</keyword>
<reference evidence="6 7" key="1">
    <citation type="journal article" date="2019" name="Environ. Microbiol.">
        <title>Species interactions and distinct microbial communities in high Arctic permafrost affected cryosols are associated with the CH4 and CO2 gas fluxes.</title>
        <authorList>
            <person name="Altshuler I."/>
            <person name="Hamel J."/>
            <person name="Turney S."/>
            <person name="Magnuson E."/>
            <person name="Levesque R."/>
            <person name="Greer C."/>
            <person name="Whyte L.G."/>
        </authorList>
    </citation>
    <scope>NUCLEOTIDE SEQUENCE [LARGE SCALE GENOMIC DNA]</scope>
    <source>
        <strain evidence="6 7">E6.1</strain>
    </source>
</reference>
<evidence type="ECO:0000256" key="1">
    <source>
        <dbReference type="ARBA" id="ARBA00022475"/>
    </source>
</evidence>
<evidence type="ECO:0000313" key="7">
    <source>
        <dbReference type="Proteomes" id="UP000319931"/>
    </source>
</evidence>
<evidence type="ECO:0000256" key="2">
    <source>
        <dbReference type="ARBA" id="ARBA00022692"/>
    </source>
</evidence>